<evidence type="ECO:0000256" key="1">
    <source>
        <dbReference type="ARBA" id="ARBA00004651"/>
    </source>
</evidence>
<dbReference type="PANTHER" id="PTHR48020:SF12">
    <property type="entry name" value="PROTON MYO-INOSITOL COTRANSPORTER"/>
    <property type="match status" value="1"/>
</dbReference>
<dbReference type="InterPro" id="IPR050814">
    <property type="entry name" value="Myo-inositol_Transporter"/>
</dbReference>
<keyword evidence="5 7" id="KW-1133">Transmembrane helix</keyword>
<dbReference type="SUPFAM" id="SSF103473">
    <property type="entry name" value="MFS general substrate transporter"/>
    <property type="match status" value="1"/>
</dbReference>
<dbReference type="EMBL" id="MVHF01000017">
    <property type="protein sequence ID" value="ORA34230.1"/>
    <property type="molecule type" value="Genomic_DNA"/>
</dbReference>
<evidence type="ECO:0000256" key="2">
    <source>
        <dbReference type="ARBA" id="ARBA00010992"/>
    </source>
</evidence>
<dbReference type="Pfam" id="PF00083">
    <property type="entry name" value="Sugar_tr"/>
    <property type="match status" value="1"/>
</dbReference>
<evidence type="ECO:0000259" key="8">
    <source>
        <dbReference type="PROSITE" id="PS50850"/>
    </source>
</evidence>
<dbReference type="OrthoDB" id="9787026at2"/>
<protein>
    <submittedName>
        <fullName evidence="9">MFS transporter</fullName>
    </submittedName>
</protein>
<evidence type="ECO:0000256" key="7">
    <source>
        <dbReference type="SAM" id="Phobius"/>
    </source>
</evidence>
<dbReference type="InterPro" id="IPR005829">
    <property type="entry name" value="Sugar_transporter_CS"/>
</dbReference>
<dbReference type="PROSITE" id="PS50850">
    <property type="entry name" value="MFS"/>
    <property type="match status" value="1"/>
</dbReference>
<dbReference type="Gene3D" id="1.20.1250.20">
    <property type="entry name" value="MFS general substrate transporter like domains"/>
    <property type="match status" value="1"/>
</dbReference>
<dbReference type="Proteomes" id="UP000192448">
    <property type="component" value="Unassembled WGS sequence"/>
</dbReference>
<keyword evidence="4 7" id="KW-0812">Transmembrane</keyword>
<dbReference type="AlphaFoldDB" id="A0A1X0AVZ7"/>
<evidence type="ECO:0000256" key="5">
    <source>
        <dbReference type="ARBA" id="ARBA00022989"/>
    </source>
</evidence>
<dbReference type="RefSeq" id="WP_083165373.1">
    <property type="nucleotide sequence ID" value="NZ_MVHF01000017.1"/>
</dbReference>
<comment type="subcellular location">
    <subcellularLocation>
        <location evidence="1">Cell membrane</location>
        <topology evidence="1">Multi-pass membrane protein</topology>
    </subcellularLocation>
</comment>
<evidence type="ECO:0000313" key="10">
    <source>
        <dbReference type="Proteomes" id="UP000192448"/>
    </source>
</evidence>
<feature type="transmembrane region" description="Helical" evidence="7">
    <location>
        <begin position="26"/>
        <end position="52"/>
    </location>
</feature>
<accession>A0A1X0AVZ7</accession>
<dbReference type="PANTHER" id="PTHR48020">
    <property type="entry name" value="PROTON MYO-INOSITOL COTRANSPORTER"/>
    <property type="match status" value="1"/>
</dbReference>
<evidence type="ECO:0000313" key="9">
    <source>
        <dbReference type="EMBL" id="ORA34230.1"/>
    </source>
</evidence>
<feature type="transmembrane region" description="Helical" evidence="7">
    <location>
        <begin position="271"/>
        <end position="293"/>
    </location>
</feature>
<dbReference type="InterPro" id="IPR005828">
    <property type="entry name" value="MFS_sugar_transport-like"/>
</dbReference>
<dbReference type="GO" id="GO:0005886">
    <property type="term" value="C:plasma membrane"/>
    <property type="evidence" value="ECO:0007669"/>
    <property type="project" value="UniProtKB-SubCell"/>
</dbReference>
<dbReference type="InterPro" id="IPR036259">
    <property type="entry name" value="MFS_trans_sf"/>
</dbReference>
<organism evidence="9 10">
    <name type="scientific">Mycobacterium aquaticum</name>
    <dbReference type="NCBI Taxonomy" id="1927124"/>
    <lineage>
        <taxon>Bacteria</taxon>
        <taxon>Bacillati</taxon>
        <taxon>Actinomycetota</taxon>
        <taxon>Actinomycetes</taxon>
        <taxon>Mycobacteriales</taxon>
        <taxon>Mycobacteriaceae</taxon>
        <taxon>Mycobacterium</taxon>
    </lineage>
</organism>
<name>A0A1X0AVZ7_9MYCO</name>
<feature type="transmembrane region" description="Helical" evidence="7">
    <location>
        <begin position="64"/>
        <end position="85"/>
    </location>
</feature>
<dbReference type="PROSITE" id="PS00216">
    <property type="entry name" value="SUGAR_TRANSPORT_1"/>
    <property type="match status" value="1"/>
</dbReference>
<reference evidence="9 10" key="1">
    <citation type="submission" date="2017-02" db="EMBL/GenBank/DDBJ databases">
        <title>The new phylogeny of genus Mycobacterium.</title>
        <authorList>
            <person name="Tortoli E."/>
            <person name="Trovato A."/>
            <person name="Cirillo D.M."/>
        </authorList>
    </citation>
    <scope>NUCLEOTIDE SEQUENCE [LARGE SCALE GENOMIC DNA]</scope>
    <source>
        <strain evidence="9 10">RW6</strain>
    </source>
</reference>
<evidence type="ECO:0000256" key="3">
    <source>
        <dbReference type="ARBA" id="ARBA00022448"/>
    </source>
</evidence>
<feature type="transmembrane region" description="Helical" evidence="7">
    <location>
        <begin position="425"/>
        <end position="445"/>
    </location>
</feature>
<dbReference type="CDD" id="cd17316">
    <property type="entry name" value="MFS_SV2_like"/>
    <property type="match status" value="1"/>
</dbReference>
<keyword evidence="10" id="KW-1185">Reference proteome</keyword>
<dbReference type="InterPro" id="IPR020846">
    <property type="entry name" value="MFS_dom"/>
</dbReference>
<comment type="similarity">
    <text evidence="2">Belongs to the major facilitator superfamily. Sugar transporter (TC 2.A.1.1) family.</text>
</comment>
<evidence type="ECO:0000256" key="6">
    <source>
        <dbReference type="ARBA" id="ARBA00023136"/>
    </source>
</evidence>
<feature type="domain" description="Major facilitator superfamily (MFS) profile" evidence="8">
    <location>
        <begin position="30"/>
        <end position="449"/>
    </location>
</feature>
<sequence length="462" mass="49184">MSSPQSTAGKDAAGLPVSTPAFRRRFLFRLTAVLVGGMFLDGYILGIIGPVTGLIQDDLQVNDLMIGLIAAGTLFGIFVGAPVGGWLTDKYGRKPMFLIDMGLFVLASFLQFFVALGQFFITSAIQLLIIRFLMGIAIGGEYSIGMPLMTEFSPARLRGRLLGAALVAWYVGFMVAFIVAHALMDAGLNWRIIIGSSTVIAAGLFLARLGLPESPRWLIQKGRRDEALSIANKYMDVLEAAAVTRESEGCDKKPVVSGTFSMLFNKHNWRATLFTAGFWFCAVTPYFAIATFADKVLKQYGMGEGLASGVGLSALACLGVLGTALLLDKLGRRVLSVPTQWVCVVLLAVIGLWTGAPSIAVLTMFLAFSFFNAGYTTLTQVYPGEVFPTEVRGIGTGFAAAFSRIGAGMGTFLLPWSIAHLGMSVSMLVAAGVALVGAALSQWLAPETKGRTLAETASTLAH</sequence>
<dbReference type="GO" id="GO:0022857">
    <property type="term" value="F:transmembrane transporter activity"/>
    <property type="evidence" value="ECO:0007669"/>
    <property type="project" value="InterPro"/>
</dbReference>
<proteinExistence type="inferred from homology"/>
<feature type="transmembrane region" description="Helical" evidence="7">
    <location>
        <begin position="97"/>
        <end position="121"/>
    </location>
</feature>
<feature type="transmembrane region" description="Helical" evidence="7">
    <location>
        <begin position="127"/>
        <end position="149"/>
    </location>
</feature>
<feature type="transmembrane region" description="Helical" evidence="7">
    <location>
        <begin position="305"/>
        <end position="327"/>
    </location>
</feature>
<evidence type="ECO:0000256" key="4">
    <source>
        <dbReference type="ARBA" id="ARBA00022692"/>
    </source>
</evidence>
<keyword evidence="6 7" id="KW-0472">Membrane</keyword>
<feature type="transmembrane region" description="Helical" evidence="7">
    <location>
        <begin position="161"/>
        <end position="184"/>
    </location>
</feature>
<dbReference type="STRING" id="1927124.BST13_17930"/>
<keyword evidence="3" id="KW-0813">Transport</keyword>
<dbReference type="PROSITE" id="PS00217">
    <property type="entry name" value="SUGAR_TRANSPORT_2"/>
    <property type="match status" value="1"/>
</dbReference>
<gene>
    <name evidence="9" type="ORF">BST13_17930</name>
</gene>
<feature type="transmembrane region" description="Helical" evidence="7">
    <location>
        <begin position="190"/>
        <end position="211"/>
    </location>
</feature>
<comment type="caution">
    <text evidence="9">The sequence shown here is derived from an EMBL/GenBank/DDBJ whole genome shotgun (WGS) entry which is preliminary data.</text>
</comment>